<accession>A0AAD9JYR7</accession>
<dbReference type="EMBL" id="JAODUP010000117">
    <property type="protein sequence ID" value="KAK2161406.1"/>
    <property type="molecule type" value="Genomic_DNA"/>
</dbReference>
<evidence type="ECO:0000313" key="2">
    <source>
        <dbReference type="Proteomes" id="UP001208570"/>
    </source>
</evidence>
<name>A0AAD9JYR7_9ANNE</name>
<organism evidence="1 2">
    <name type="scientific">Paralvinella palmiformis</name>
    <dbReference type="NCBI Taxonomy" id="53620"/>
    <lineage>
        <taxon>Eukaryota</taxon>
        <taxon>Metazoa</taxon>
        <taxon>Spiralia</taxon>
        <taxon>Lophotrochozoa</taxon>
        <taxon>Annelida</taxon>
        <taxon>Polychaeta</taxon>
        <taxon>Sedentaria</taxon>
        <taxon>Canalipalpata</taxon>
        <taxon>Terebellida</taxon>
        <taxon>Terebelliformia</taxon>
        <taxon>Alvinellidae</taxon>
        <taxon>Paralvinella</taxon>
    </lineage>
</organism>
<sequence>MAVEVLSRSKTDTSGLKLCFMELYKKVE</sequence>
<dbReference type="AlphaFoldDB" id="A0AAD9JYR7"/>
<reference evidence="1" key="1">
    <citation type="journal article" date="2023" name="Mol. Biol. Evol.">
        <title>Third-Generation Sequencing Reveals the Adaptive Role of the Epigenome in Three Deep-Sea Polychaetes.</title>
        <authorList>
            <person name="Perez M."/>
            <person name="Aroh O."/>
            <person name="Sun Y."/>
            <person name="Lan Y."/>
            <person name="Juniper S.K."/>
            <person name="Young C.R."/>
            <person name="Angers B."/>
            <person name="Qian P.Y."/>
        </authorList>
    </citation>
    <scope>NUCLEOTIDE SEQUENCE</scope>
    <source>
        <strain evidence="1">P08H-3</strain>
    </source>
</reference>
<keyword evidence="2" id="KW-1185">Reference proteome</keyword>
<comment type="caution">
    <text evidence="1">The sequence shown here is derived from an EMBL/GenBank/DDBJ whole genome shotgun (WGS) entry which is preliminary data.</text>
</comment>
<dbReference type="Proteomes" id="UP001208570">
    <property type="component" value="Unassembled WGS sequence"/>
</dbReference>
<proteinExistence type="predicted"/>
<protein>
    <submittedName>
        <fullName evidence="1">Uncharacterized protein</fullName>
    </submittedName>
</protein>
<gene>
    <name evidence="1" type="ORF">LSH36_117g04017</name>
</gene>
<evidence type="ECO:0000313" key="1">
    <source>
        <dbReference type="EMBL" id="KAK2161406.1"/>
    </source>
</evidence>
<feature type="non-terminal residue" evidence="1">
    <location>
        <position position="28"/>
    </location>
</feature>